<proteinExistence type="predicted"/>
<evidence type="ECO:0000313" key="5">
    <source>
        <dbReference type="Proteomes" id="UP000587415"/>
    </source>
</evidence>
<evidence type="ECO:0000259" key="3">
    <source>
        <dbReference type="Pfam" id="PF16190"/>
    </source>
</evidence>
<dbReference type="SUPFAM" id="SSF53300">
    <property type="entry name" value="vWA-like"/>
    <property type="match status" value="1"/>
</dbReference>
<reference evidence="4 5" key="1">
    <citation type="submission" date="2020-03" db="EMBL/GenBank/DDBJ databases">
        <title>Genomic Encyclopedia of Type Strains, Phase IV (KMG-IV): sequencing the most valuable type-strain genomes for metagenomic binning, comparative biology and taxonomic classification.</title>
        <authorList>
            <person name="Goeker M."/>
        </authorList>
    </citation>
    <scope>NUCLEOTIDE SEQUENCE [LARGE SCALE GENOMIC DNA]</scope>
    <source>
        <strain evidence="4 5">DSM 4736</strain>
    </source>
</reference>
<keyword evidence="1" id="KW-0812">Transmembrane</keyword>
<dbReference type="AlphaFoldDB" id="A0A7X5YI01"/>
<dbReference type="Proteomes" id="UP000587415">
    <property type="component" value="Unassembled WGS sequence"/>
</dbReference>
<accession>A0A7X5YI01</accession>
<feature type="transmembrane region" description="Helical" evidence="1">
    <location>
        <begin position="29"/>
        <end position="48"/>
    </location>
</feature>
<keyword evidence="1" id="KW-1133">Transmembrane helix</keyword>
<evidence type="ECO:0000313" key="4">
    <source>
        <dbReference type="EMBL" id="NJC40301.1"/>
    </source>
</evidence>
<sequence>MGLTNWIGGVLGSAWALTRRVAADARGNVAMLFGLSLPVLILMTFGGVDIHRMSTVKVNLQDALDAAALAAARSPYTANADLQRVGLAALKANLQAYPNVTLEENQTHFVLNTDDVVIADARVQVKTLVANIFLPPYGQLMDDYLPVGSHSEVDRSSRNIEVAMVLDLTGSMEGARIEALIEAAKDLVDVVVQDVQTPYYSKIALVPYSNSVNPGSSYLSTVRGGVTGSTNISNAVINLSGTQRTISSATKARPVVITTSANHGFVNGDIVWITSSTGMTQLNNKPYVVTNKTNTTFELYTMGGSRVDGRNYSTYNGSGRVQKCQNNDCSITVTANAHGLLNNQYVHINGVSGMTQINDKTYLVGNVTTNTYTIDPDDGSQINPYTSGGKSWCAQAGCTWFAFENVNEDLVANKISSCVTERTGAQAWTEARPTGASSYVGRHYPDTAGGCLSNAVVPLTANKNTLKTAINNFSVEGTTAGHIGIGWGWYTISPTFSQLWSSGTAAAYNTAHTLKALVIMTDGEFNTAYCNAVPDMNTGSTSATYRNNCSANNGDAFSQSRTLCTAIKNRGILIYTVGFQIAADGEAADVLSDCASSPTNFHIASSAADLSDAFAAIGRDITQLRISK</sequence>
<dbReference type="RefSeq" id="WP_168045194.1">
    <property type="nucleotide sequence ID" value="NZ_JAATJM010000001.1"/>
</dbReference>
<dbReference type="Gene3D" id="2.40.30.180">
    <property type="entry name" value="Ubiquitin-activating enzyme E1, FCCH domain"/>
    <property type="match status" value="2"/>
</dbReference>
<feature type="domain" description="Putative Flp pilus-assembly TadG-like N-terminal" evidence="2">
    <location>
        <begin position="27"/>
        <end position="73"/>
    </location>
</feature>
<evidence type="ECO:0000259" key="2">
    <source>
        <dbReference type="Pfam" id="PF13400"/>
    </source>
</evidence>
<dbReference type="InterPro" id="IPR042302">
    <property type="entry name" value="E1_FCCH_sf"/>
</dbReference>
<dbReference type="Pfam" id="PF13400">
    <property type="entry name" value="Tad"/>
    <property type="match status" value="1"/>
</dbReference>
<dbReference type="InterPro" id="IPR036465">
    <property type="entry name" value="vWFA_dom_sf"/>
</dbReference>
<dbReference type="InterPro" id="IPR028087">
    <property type="entry name" value="Tad_N"/>
</dbReference>
<gene>
    <name evidence="4" type="ORF">GGQ87_000559</name>
</gene>
<evidence type="ECO:0000256" key="1">
    <source>
        <dbReference type="SAM" id="Phobius"/>
    </source>
</evidence>
<dbReference type="InterPro" id="IPR032418">
    <property type="entry name" value="E1_FCCH"/>
</dbReference>
<comment type="caution">
    <text evidence="4">The sequence shown here is derived from an EMBL/GenBank/DDBJ whole genome shotgun (WGS) entry which is preliminary data.</text>
</comment>
<feature type="domain" description="Ubiquitin-activating enzyme E1 FCCH" evidence="3">
    <location>
        <begin position="331"/>
        <end position="389"/>
    </location>
</feature>
<dbReference type="EMBL" id="JAATJM010000001">
    <property type="protein sequence ID" value="NJC40301.1"/>
    <property type="molecule type" value="Genomic_DNA"/>
</dbReference>
<dbReference type="Gene3D" id="3.40.50.410">
    <property type="entry name" value="von Willebrand factor, type A domain"/>
    <property type="match status" value="1"/>
</dbReference>
<feature type="domain" description="Ubiquitin-activating enzyme E1 FCCH" evidence="3">
    <location>
        <begin position="256"/>
        <end position="323"/>
    </location>
</feature>
<keyword evidence="1" id="KW-0472">Membrane</keyword>
<name>A0A7X5YI01_9CAUL</name>
<organism evidence="4 5">
    <name type="scientific">Brevundimonas alba</name>
    <dbReference type="NCBI Taxonomy" id="74314"/>
    <lineage>
        <taxon>Bacteria</taxon>
        <taxon>Pseudomonadati</taxon>
        <taxon>Pseudomonadota</taxon>
        <taxon>Alphaproteobacteria</taxon>
        <taxon>Caulobacterales</taxon>
        <taxon>Caulobacteraceae</taxon>
        <taxon>Brevundimonas</taxon>
    </lineage>
</organism>
<protein>
    <submittedName>
        <fullName evidence="4">Flp pilus assembly protein TadG</fullName>
    </submittedName>
</protein>
<dbReference type="Pfam" id="PF16190">
    <property type="entry name" value="E1_FCCH"/>
    <property type="match status" value="2"/>
</dbReference>
<keyword evidence="5" id="KW-1185">Reference proteome</keyword>